<evidence type="ECO:0000256" key="3">
    <source>
        <dbReference type="ARBA" id="ARBA00022614"/>
    </source>
</evidence>
<dbReference type="InterPro" id="IPR032675">
    <property type="entry name" value="LRR_dom_sf"/>
</dbReference>
<dbReference type="GO" id="GO:0031267">
    <property type="term" value="F:small GTPase binding"/>
    <property type="evidence" value="ECO:0007669"/>
    <property type="project" value="TreeGrafter"/>
</dbReference>
<feature type="region of interest" description="Disordered" evidence="5">
    <location>
        <begin position="32"/>
        <end position="51"/>
    </location>
</feature>
<sequence length="518" mass="55493">MLSAVAQDLDAVAGLDNDLGTGSPWDFLTETAAVPRSPSSPVHQRPASVPVSERYDSYGRLKPAARARLSLLPGLSHENVVAAYKPKPRQNAVPGENKRAMSSRHSLRSPQSPIPSRPGTSTGVRRTGHVSGSRPGSSPTISTLRQPSNPGRNAPSTPSNLTFNDDLPASNLTFNSWNIVDTPAGALPAIPSQNLAGGMHLRISRPPSAASSRGDEFQDVDEPTPRKLYAEEPPSTRPADSALAAEFLLADIPARVEANKGKIVSVDGWCLGERPNEKMRGSQLLAVPRDVEQAANAGSHESPMELAARLTKRLAYEVSQPSNSQQIKDAAPPNTVVLPSGPSCGEQTLNLSNSKLGPRQVCALALALPMHKFVTTVILSKNKIDDVCCEMLTAGLRLHAVTKHLDVSYNALTHKGAKLISNLLKRSQDGPHPFKPVMESLNIERNQVGDRGISILSENLSSHLSTLKHFNIAKCGVGPRPMDCRHVHFLVWMTFGSRRACLRGLANGKHAGLGGDFT</sequence>
<evidence type="ECO:0000256" key="5">
    <source>
        <dbReference type="SAM" id="MobiDB-lite"/>
    </source>
</evidence>
<dbReference type="PANTHER" id="PTHR24113">
    <property type="entry name" value="RAN GTPASE-ACTIVATING PROTEIN 1"/>
    <property type="match status" value="1"/>
</dbReference>
<keyword evidence="2" id="KW-0343">GTPase activation</keyword>
<dbReference type="GO" id="GO:0006913">
    <property type="term" value="P:nucleocytoplasmic transport"/>
    <property type="evidence" value="ECO:0007669"/>
    <property type="project" value="TreeGrafter"/>
</dbReference>
<dbReference type="GO" id="GO:0005096">
    <property type="term" value="F:GTPase activator activity"/>
    <property type="evidence" value="ECO:0007669"/>
    <property type="project" value="UniProtKB-KW"/>
</dbReference>
<dbReference type="SUPFAM" id="SSF52047">
    <property type="entry name" value="RNI-like"/>
    <property type="match status" value="1"/>
</dbReference>
<dbReference type="Proteomes" id="UP001190700">
    <property type="component" value="Unassembled WGS sequence"/>
</dbReference>
<feature type="compositionally biased region" description="Polar residues" evidence="5">
    <location>
        <begin position="134"/>
        <end position="163"/>
    </location>
</feature>
<proteinExistence type="predicted"/>
<evidence type="ECO:0000313" key="7">
    <source>
        <dbReference type="Proteomes" id="UP001190700"/>
    </source>
</evidence>
<comment type="subcellular location">
    <subcellularLocation>
        <location evidence="1">Cytoplasm</location>
        <location evidence="1">Cytoskeleton</location>
        <location evidence="1">Cilium axoneme</location>
    </subcellularLocation>
</comment>
<dbReference type="Pfam" id="PF13516">
    <property type="entry name" value="LRR_6"/>
    <property type="match status" value="2"/>
</dbReference>
<organism evidence="6 7">
    <name type="scientific">Cymbomonas tetramitiformis</name>
    <dbReference type="NCBI Taxonomy" id="36881"/>
    <lineage>
        <taxon>Eukaryota</taxon>
        <taxon>Viridiplantae</taxon>
        <taxon>Chlorophyta</taxon>
        <taxon>Pyramimonadophyceae</taxon>
        <taxon>Pyramimonadales</taxon>
        <taxon>Pyramimonadaceae</taxon>
        <taxon>Cymbomonas</taxon>
    </lineage>
</organism>
<feature type="region of interest" description="Disordered" evidence="5">
    <location>
        <begin position="204"/>
        <end position="238"/>
    </location>
</feature>
<dbReference type="EMBL" id="LGRX02033877">
    <property type="protein sequence ID" value="KAK3239563.1"/>
    <property type="molecule type" value="Genomic_DNA"/>
</dbReference>
<evidence type="ECO:0000313" key="6">
    <source>
        <dbReference type="EMBL" id="KAK3239563.1"/>
    </source>
</evidence>
<dbReference type="GO" id="GO:0005829">
    <property type="term" value="C:cytosol"/>
    <property type="evidence" value="ECO:0007669"/>
    <property type="project" value="TreeGrafter"/>
</dbReference>
<feature type="region of interest" description="Disordered" evidence="5">
    <location>
        <begin position="82"/>
        <end position="164"/>
    </location>
</feature>
<evidence type="ECO:0000256" key="2">
    <source>
        <dbReference type="ARBA" id="ARBA00022468"/>
    </source>
</evidence>
<dbReference type="GO" id="GO:0005930">
    <property type="term" value="C:axoneme"/>
    <property type="evidence" value="ECO:0007669"/>
    <property type="project" value="UniProtKB-SubCell"/>
</dbReference>
<evidence type="ECO:0000256" key="1">
    <source>
        <dbReference type="ARBA" id="ARBA00004430"/>
    </source>
</evidence>
<reference evidence="6 7" key="1">
    <citation type="journal article" date="2015" name="Genome Biol. Evol.">
        <title>Comparative Genomics of a Bacterivorous Green Alga Reveals Evolutionary Causalities and Consequences of Phago-Mixotrophic Mode of Nutrition.</title>
        <authorList>
            <person name="Burns J.A."/>
            <person name="Paasch A."/>
            <person name="Narechania A."/>
            <person name="Kim E."/>
        </authorList>
    </citation>
    <scope>NUCLEOTIDE SEQUENCE [LARGE SCALE GENOMIC DNA]</scope>
    <source>
        <strain evidence="6 7">PLY_AMNH</strain>
    </source>
</reference>
<protein>
    <submittedName>
        <fullName evidence="6">Uncharacterized protein</fullName>
    </submittedName>
</protein>
<name>A0AAE0BMW2_9CHLO</name>
<dbReference type="PANTHER" id="PTHR24113:SF12">
    <property type="entry name" value="RAN GTPASE-ACTIVATING PROTEIN 1"/>
    <property type="match status" value="1"/>
</dbReference>
<dbReference type="InterPro" id="IPR027038">
    <property type="entry name" value="RanGap"/>
</dbReference>
<gene>
    <name evidence="6" type="ORF">CYMTET_50520</name>
</gene>
<dbReference type="Gene3D" id="3.80.10.10">
    <property type="entry name" value="Ribonuclease Inhibitor"/>
    <property type="match status" value="1"/>
</dbReference>
<evidence type="ECO:0000256" key="4">
    <source>
        <dbReference type="ARBA" id="ARBA00022737"/>
    </source>
</evidence>
<comment type="caution">
    <text evidence="6">The sequence shown here is derived from an EMBL/GenBank/DDBJ whole genome shotgun (WGS) entry which is preliminary data.</text>
</comment>
<keyword evidence="7" id="KW-1185">Reference proteome</keyword>
<accession>A0AAE0BMW2</accession>
<keyword evidence="4" id="KW-0677">Repeat</keyword>
<dbReference type="AlphaFoldDB" id="A0AAE0BMW2"/>
<dbReference type="InterPro" id="IPR001611">
    <property type="entry name" value="Leu-rich_rpt"/>
</dbReference>
<keyword evidence="3" id="KW-0433">Leucine-rich repeat</keyword>
<dbReference type="GO" id="GO:0048471">
    <property type="term" value="C:perinuclear region of cytoplasm"/>
    <property type="evidence" value="ECO:0007669"/>
    <property type="project" value="TreeGrafter"/>
</dbReference>
<dbReference type="GO" id="GO:0005634">
    <property type="term" value="C:nucleus"/>
    <property type="evidence" value="ECO:0007669"/>
    <property type="project" value="TreeGrafter"/>
</dbReference>